<dbReference type="Proteomes" id="UP001140949">
    <property type="component" value="Unassembled WGS sequence"/>
</dbReference>
<comment type="caution">
    <text evidence="1">The sequence shown here is derived from an EMBL/GenBank/DDBJ whole genome shotgun (WGS) entry which is preliminary data.</text>
</comment>
<name>A0AAX6GS64_IRIPA</name>
<organism evidence="1 2">
    <name type="scientific">Iris pallida</name>
    <name type="common">Sweet iris</name>
    <dbReference type="NCBI Taxonomy" id="29817"/>
    <lineage>
        <taxon>Eukaryota</taxon>
        <taxon>Viridiplantae</taxon>
        <taxon>Streptophyta</taxon>
        <taxon>Embryophyta</taxon>
        <taxon>Tracheophyta</taxon>
        <taxon>Spermatophyta</taxon>
        <taxon>Magnoliopsida</taxon>
        <taxon>Liliopsida</taxon>
        <taxon>Asparagales</taxon>
        <taxon>Iridaceae</taxon>
        <taxon>Iridoideae</taxon>
        <taxon>Irideae</taxon>
        <taxon>Iris</taxon>
    </lineage>
</organism>
<proteinExistence type="predicted"/>
<evidence type="ECO:0000313" key="1">
    <source>
        <dbReference type="EMBL" id="KAJ6831576.1"/>
    </source>
</evidence>
<accession>A0AAX6GS64</accession>
<sequence>MAGVEGWDCRCWRDFWFCFVKHYFHLVCILCRGLS</sequence>
<dbReference type="EMBL" id="JANAVB010016600">
    <property type="protein sequence ID" value="KAJ6831576.1"/>
    <property type="molecule type" value="Genomic_DNA"/>
</dbReference>
<reference evidence="1" key="1">
    <citation type="journal article" date="2023" name="GigaByte">
        <title>Genome assembly of the bearded iris, Iris pallida Lam.</title>
        <authorList>
            <person name="Bruccoleri R.E."/>
            <person name="Oakeley E.J."/>
            <person name="Faust A.M.E."/>
            <person name="Altorfer M."/>
            <person name="Dessus-Babus S."/>
            <person name="Burckhardt D."/>
            <person name="Oertli M."/>
            <person name="Naumann U."/>
            <person name="Petersen F."/>
            <person name="Wong J."/>
        </authorList>
    </citation>
    <scope>NUCLEOTIDE SEQUENCE</scope>
    <source>
        <strain evidence="1">GSM-AAB239-AS_SAM_17_03QT</strain>
    </source>
</reference>
<dbReference type="AlphaFoldDB" id="A0AAX6GS64"/>
<keyword evidence="2" id="KW-1185">Reference proteome</keyword>
<evidence type="ECO:0000313" key="2">
    <source>
        <dbReference type="Proteomes" id="UP001140949"/>
    </source>
</evidence>
<protein>
    <submittedName>
        <fullName evidence="1">Uncharacterized protein</fullName>
    </submittedName>
</protein>
<reference evidence="1" key="2">
    <citation type="submission" date="2023-04" db="EMBL/GenBank/DDBJ databases">
        <authorList>
            <person name="Bruccoleri R.E."/>
            <person name="Oakeley E.J."/>
            <person name="Faust A.-M."/>
            <person name="Dessus-Babus S."/>
            <person name="Altorfer M."/>
            <person name="Burckhardt D."/>
            <person name="Oertli M."/>
            <person name="Naumann U."/>
            <person name="Petersen F."/>
            <person name="Wong J."/>
        </authorList>
    </citation>
    <scope>NUCLEOTIDE SEQUENCE</scope>
    <source>
        <strain evidence="1">GSM-AAB239-AS_SAM_17_03QT</strain>
        <tissue evidence="1">Leaf</tissue>
    </source>
</reference>
<gene>
    <name evidence="1" type="ORF">M6B38_348295</name>
</gene>